<keyword evidence="3" id="KW-1185">Reference proteome</keyword>
<dbReference type="Proteomes" id="UP001487740">
    <property type="component" value="Unassembled WGS sequence"/>
</dbReference>
<comment type="caution">
    <text evidence="2">The sequence shown here is derived from an EMBL/GenBank/DDBJ whole genome shotgun (WGS) entry which is preliminary data.</text>
</comment>
<dbReference type="AlphaFoldDB" id="A0AAW0UP24"/>
<name>A0AAW0UP24_SCYPA</name>
<evidence type="ECO:0000256" key="1">
    <source>
        <dbReference type="SAM" id="MobiDB-lite"/>
    </source>
</evidence>
<sequence>MAGQTNERSSSVSVVTWGSVSEKFQEQLSAVREGEGGRAQKCNRATSQQSSKPHRGANVLPAWRHGREESLHFFMLMGTPSGAPE</sequence>
<dbReference type="EMBL" id="JARAKH010000008">
    <property type="protein sequence ID" value="KAK8401894.1"/>
    <property type="molecule type" value="Genomic_DNA"/>
</dbReference>
<reference evidence="2 3" key="1">
    <citation type="submission" date="2023-03" db="EMBL/GenBank/DDBJ databases">
        <title>High-quality genome of Scylla paramamosain provides insights in environmental adaptation.</title>
        <authorList>
            <person name="Zhang L."/>
        </authorList>
    </citation>
    <scope>NUCLEOTIDE SEQUENCE [LARGE SCALE GENOMIC DNA]</scope>
    <source>
        <strain evidence="2">LZ_2023a</strain>
        <tissue evidence="2">Muscle</tissue>
    </source>
</reference>
<gene>
    <name evidence="2" type="ORF">O3P69_001177</name>
</gene>
<protein>
    <submittedName>
        <fullName evidence="2">Uncharacterized protein</fullName>
    </submittedName>
</protein>
<accession>A0AAW0UP24</accession>
<proteinExistence type="predicted"/>
<evidence type="ECO:0000313" key="2">
    <source>
        <dbReference type="EMBL" id="KAK8401894.1"/>
    </source>
</evidence>
<evidence type="ECO:0000313" key="3">
    <source>
        <dbReference type="Proteomes" id="UP001487740"/>
    </source>
</evidence>
<feature type="region of interest" description="Disordered" evidence="1">
    <location>
        <begin position="31"/>
        <end position="58"/>
    </location>
</feature>
<organism evidence="2 3">
    <name type="scientific">Scylla paramamosain</name>
    <name type="common">Mud crab</name>
    <dbReference type="NCBI Taxonomy" id="85552"/>
    <lineage>
        <taxon>Eukaryota</taxon>
        <taxon>Metazoa</taxon>
        <taxon>Ecdysozoa</taxon>
        <taxon>Arthropoda</taxon>
        <taxon>Crustacea</taxon>
        <taxon>Multicrustacea</taxon>
        <taxon>Malacostraca</taxon>
        <taxon>Eumalacostraca</taxon>
        <taxon>Eucarida</taxon>
        <taxon>Decapoda</taxon>
        <taxon>Pleocyemata</taxon>
        <taxon>Brachyura</taxon>
        <taxon>Eubrachyura</taxon>
        <taxon>Portunoidea</taxon>
        <taxon>Portunidae</taxon>
        <taxon>Portuninae</taxon>
        <taxon>Scylla</taxon>
    </lineage>
</organism>